<sequence length="103" mass="11828">MLRISCPWCGPRDETEFGYGGQAHLKRPDNPEALDDAAWAEFLFLRDNPEGPFVERWVHSHGCRRWFNAVRDTKTDRVIATYRPDETPPEAAKMVLKGQEGGR</sequence>
<dbReference type="EMBL" id="FNCV01000003">
    <property type="protein sequence ID" value="SDG87723.1"/>
    <property type="molecule type" value="Genomic_DNA"/>
</dbReference>
<dbReference type="AlphaFoldDB" id="A0A1G7XUK5"/>
<proteinExistence type="predicted"/>
<organism evidence="1 2">
    <name type="scientific">Roseospirillum parvum</name>
    <dbReference type="NCBI Taxonomy" id="83401"/>
    <lineage>
        <taxon>Bacteria</taxon>
        <taxon>Pseudomonadati</taxon>
        <taxon>Pseudomonadota</taxon>
        <taxon>Alphaproteobacteria</taxon>
        <taxon>Rhodospirillales</taxon>
        <taxon>Rhodospirillaceae</taxon>
        <taxon>Roseospirillum</taxon>
    </lineage>
</organism>
<dbReference type="NCBIfam" id="TIGR01374">
    <property type="entry name" value="soxD"/>
    <property type="match status" value="1"/>
</dbReference>
<accession>A0A1G7XUK5</accession>
<dbReference type="Proteomes" id="UP000217076">
    <property type="component" value="Unassembled WGS sequence"/>
</dbReference>
<dbReference type="Pfam" id="PF04267">
    <property type="entry name" value="SoxD"/>
    <property type="match status" value="1"/>
</dbReference>
<dbReference type="GO" id="GO:0008115">
    <property type="term" value="F:sarcosine oxidase activity"/>
    <property type="evidence" value="ECO:0007669"/>
    <property type="project" value="InterPro"/>
</dbReference>
<keyword evidence="2" id="KW-1185">Reference proteome</keyword>
<evidence type="ECO:0000313" key="1">
    <source>
        <dbReference type="EMBL" id="SDG87723.1"/>
    </source>
</evidence>
<dbReference type="GO" id="GO:0046653">
    <property type="term" value="P:tetrahydrofolate metabolic process"/>
    <property type="evidence" value="ECO:0007669"/>
    <property type="project" value="InterPro"/>
</dbReference>
<protein>
    <submittedName>
        <fullName evidence="1">Sarcosine oxidase subunit alpha/sarcosine oxidase subunit delta</fullName>
    </submittedName>
</protein>
<name>A0A1G7XUK5_9PROT</name>
<gene>
    <name evidence="1" type="ORF">SAMN05421742_10398</name>
</gene>
<dbReference type="InterPro" id="IPR038561">
    <property type="entry name" value="SoxD_sf"/>
</dbReference>
<evidence type="ECO:0000313" key="2">
    <source>
        <dbReference type="Proteomes" id="UP000217076"/>
    </source>
</evidence>
<dbReference type="Gene3D" id="3.30.2270.10">
    <property type="entry name" value="Folate-binding superfamily"/>
    <property type="match status" value="1"/>
</dbReference>
<dbReference type="RefSeq" id="WP_092616788.1">
    <property type="nucleotide sequence ID" value="NZ_FNCV01000003.1"/>
</dbReference>
<dbReference type="OrthoDB" id="7159274at2"/>
<dbReference type="InterPro" id="IPR006279">
    <property type="entry name" value="SoxD"/>
</dbReference>
<dbReference type="STRING" id="83401.SAMN05421742_10398"/>
<reference evidence="2" key="1">
    <citation type="submission" date="2016-10" db="EMBL/GenBank/DDBJ databases">
        <authorList>
            <person name="Varghese N."/>
            <person name="Submissions S."/>
        </authorList>
    </citation>
    <scope>NUCLEOTIDE SEQUENCE [LARGE SCALE GENOMIC DNA]</scope>
    <source>
        <strain evidence="2">930I</strain>
    </source>
</reference>